<keyword evidence="2 4" id="KW-1133">Transmembrane helix</keyword>
<feature type="transmembrane region" description="Helical" evidence="4">
    <location>
        <begin position="215"/>
        <end position="239"/>
    </location>
</feature>
<dbReference type="InterPro" id="IPR050327">
    <property type="entry name" value="Proton-linked_MCT"/>
</dbReference>
<proteinExistence type="predicted"/>
<gene>
    <name evidence="6" type="ORF">NBZ79_02530</name>
</gene>
<feature type="transmembrane region" description="Helical" evidence="4">
    <location>
        <begin position="368"/>
        <end position="391"/>
    </location>
</feature>
<dbReference type="SUPFAM" id="SSF103473">
    <property type="entry name" value="MFS general substrate transporter"/>
    <property type="match status" value="1"/>
</dbReference>
<organism evidence="6 7">
    <name type="scientific">Sneathiella marina</name>
    <dbReference type="NCBI Taxonomy" id="2950108"/>
    <lineage>
        <taxon>Bacteria</taxon>
        <taxon>Pseudomonadati</taxon>
        <taxon>Pseudomonadota</taxon>
        <taxon>Alphaproteobacteria</taxon>
        <taxon>Sneathiellales</taxon>
        <taxon>Sneathiellaceae</taxon>
        <taxon>Sneathiella</taxon>
    </lineage>
</organism>
<dbReference type="Proteomes" id="UP001056291">
    <property type="component" value="Chromosome"/>
</dbReference>
<protein>
    <submittedName>
        <fullName evidence="6">MFS transporter</fullName>
    </submittedName>
</protein>
<dbReference type="InterPro" id="IPR011701">
    <property type="entry name" value="MFS"/>
</dbReference>
<feature type="transmembrane region" description="Helical" evidence="4">
    <location>
        <begin position="281"/>
        <end position="299"/>
    </location>
</feature>
<dbReference type="PROSITE" id="PS50850">
    <property type="entry name" value="MFS"/>
    <property type="match status" value="1"/>
</dbReference>
<name>A0ABY4W9A1_9PROT</name>
<sequence length="403" mass="43152">MRSTPNYGVIMVGIAFMLSTFAFGGLGSVGVFLKPLSAEFGWSRAEVSFGYTSMALSSAISSIFLGYIADKFGARRLALMGIVVMFLAMVLLSRMQTLWEFYLYYFLFGSLGFSAVGAPLMASVGQWFTDKRGLAIGVVAAGGAFGQGVFPFLARLITSGYGWDTAYYVLGVIFLILGLPLAWMVRESPTRIAAINNPEDHSAPQDHYPMKPAEVISWLGIAIIFCCQCMAVPIVHVVALASDMGFDPKTAASIFMVLMISGVFGRIAGGGLCDRLGALRTYALMSLGQTVSAIWFPQITNLIGLYGLAVIFGFFYSGVMTSLIVNLQVMTPPRMTGRAMGFGIFFGMIGMGLGGFLGGYIYDLTGNYTAAFAYASAAGVVNLCIIFVISLRLKGAITKMSSI</sequence>
<dbReference type="EMBL" id="CP098747">
    <property type="protein sequence ID" value="USG61849.1"/>
    <property type="molecule type" value="Genomic_DNA"/>
</dbReference>
<feature type="transmembrane region" description="Helical" evidence="4">
    <location>
        <begin position="251"/>
        <end position="269"/>
    </location>
</feature>
<dbReference type="InterPro" id="IPR020846">
    <property type="entry name" value="MFS_dom"/>
</dbReference>
<dbReference type="PANTHER" id="PTHR11360">
    <property type="entry name" value="MONOCARBOXYLATE TRANSPORTER"/>
    <property type="match status" value="1"/>
</dbReference>
<feature type="domain" description="Major facilitator superfamily (MFS) profile" evidence="5">
    <location>
        <begin position="8"/>
        <end position="394"/>
    </location>
</feature>
<dbReference type="Pfam" id="PF07690">
    <property type="entry name" value="MFS_1"/>
    <property type="match status" value="1"/>
</dbReference>
<feature type="transmembrane region" description="Helical" evidence="4">
    <location>
        <begin position="7"/>
        <end position="29"/>
    </location>
</feature>
<feature type="transmembrane region" description="Helical" evidence="4">
    <location>
        <begin position="49"/>
        <end position="69"/>
    </location>
</feature>
<feature type="transmembrane region" description="Helical" evidence="4">
    <location>
        <begin position="166"/>
        <end position="185"/>
    </location>
</feature>
<accession>A0ABY4W9A1</accession>
<feature type="transmembrane region" description="Helical" evidence="4">
    <location>
        <begin position="76"/>
        <end position="95"/>
    </location>
</feature>
<evidence type="ECO:0000313" key="6">
    <source>
        <dbReference type="EMBL" id="USG61849.1"/>
    </source>
</evidence>
<evidence type="ECO:0000256" key="3">
    <source>
        <dbReference type="ARBA" id="ARBA00023136"/>
    </source>
</evidence>
<evidence type="ECO:0000256" key="4">
    <source>
        <dbReference type="SAM" id="Phobius"/>
    </source>
</evidence>
<feature type="transmembrane region" description="Helical" evidence="4">
    <location>
        <begin position="134"/>
        <end position="154"/>
    </location>
</feature>
<dbReference type="RefSeq" id="WP_251935149.1">
    <property type="nucleotide sequence ID" value="NZ_CP098747.1"/>
</dbReference>
<evidence type="ECO:0000259" key="5">
    <source>
        <dbReference type="PROSITE" id="PS50850"/>
    </source>
</evidence>
<keyword evidence="3 4" id="KW-0472">Membrane</keyword>
<dbReference type="Gene3D" id="1.20.1250.20">
    <property type="entry name" value="MFS general substrate transporter like domains"/>
    <property type="match status" value="1"/>
</dbReference>
<feature type="transmembrane region" description="Helical" evidence="4">
    <location>
        <begin position="339"/>
        <end position="362"/>
    </location>
</feature>
<dbReference type="PANTHER" id="PTHR11360:SF290">
    <property type="entry name" value="MONOCARBOXYLATE MFS PERMEASE"/>
    <property type="match status" value="1"/>
</dbReference>
<evidence type="ECO:0000313" key="7">
    <source>
        <dbReference type="Proteomes" id="UP001056291"/>
    </source>
</evidence>
<keyword evidence="7" id="KW-1185">Reference proteome</keyword>
<evidence type="ECO:0000256" key="1">
    <source>
        <dbReference type="ARBA" id="ARBA00022692"/>
    </source>
</evidence>
<reference evidence="6" key="1">
    <citation type="submission" date="2022-06" db="EMBL/GenBank/DDBJ databases">
        <title>Sneathiella actinostolidae sp. nov., isolated from a sea anemonein the Western Pacific Ocean.</title>
        <authorList>
            <person name="Wei M.J."/>
        </authorList>
    </citation>
    <scope>NUCLEOTIDE SEQUENCE</scope>
    <source>
        <strain evidence="6">PHK-P5</strain>
    </source>
</reference>
<feature type="transmembrane region" description="Helical" evidence="4">
    <location>
        <begin position="101"/>
        <end position="122"/>
    </location>
</feature>
<keyword evidence="1 4" id="KW-0812">Transmembrane</keyword>
<evidence type="ECO:0000256" key="2">
    <source>
        <dbReference type="ARBA" id="ARBA00022989"/>
    </source>
</evidence>
<feature type="transmembrane region" description="Helical" evidence="4">
    <location>
        <begin position="305"/>
        <end position="327"/>
    </location>
</feature>
<dbReference type="InterPro" id="IPR036259">
    <property type="entry name" value="MFS_trans_sf"/>
</dbReference>